<accession>A0AA39PWG5</accession>
<dbReference type="Pfam" id="PF07859">
    <property type="entry name" value="Abhydrolase_3"/>
    <property type="match status" value="1"/>
</dbReference>
<proteinExistence type="predicted"/>
<dbReference type="InterPro" id="IPR029058">
    <property type="entry name" value="AB_hydrolase_fold"/>
</dbReference>
<evidence type="ECO:0000259" key="2">
    <source>
        <dbReference type="Pfam" id="PF07859"/>
    </source>
</evidence>
<keyword evidence="1 3" id="KW-0378">Hydrolase</keyword>
<dbReference type="EMBL" id="JAUEPR010000001">
    <property type="protein sequence ID" value="KAK0491424.1"/>
    <property type="molecule type" value="Genomic_DNA"/>
</dbReference>
<comment type="caution">
    <text evidence="3">The sequence shown here is derived from an EMBL/GenBank/DDBJ whole genome shotgun (WGS) entry which is preliminary data.</text>
</comment>
<dbReference type="Proteomes" id="UP001175227">
    <property type="component" value="Unassembled WGS sequence"/>
</dbReference>
<dbReference type="PANTHER" id="PTHR48081:SF31">
    <property type="entry name" value="STERYL ACETYL HYDROLASE MUG81-RELATED"/>
    <property type="match status" value="1"/>
</dbReference>
<dbReference type="AlphaFoldDB" id="A0AA39PWG5"/>
<dbReference type="Gene3D" id="3.40.50.1820">
    <property type="entry name" value="alpha/beta hydrolase"/>
    <property type="match status" value="1"/>
</dbReference>
<reference evidence="3" key="1">
    <citation type="submission" date="2023-06" db="EMBL/GenBank/DDBJ databases">
        <authorList>
            <consortium name="Lawrence Berkeley National Laboratory"/>
            <person name="Ahrendt S."/>
            <person name="Sahu N."/>
            <person name="Indic B."/>
            <person name="Wong-Bajracharya J."/>
            <person name="Merenyi Z."/>
            <person name="Ke H.-M."/>
            <person name="Monk M."/>
            <person name="Kocsube S."/>
            <person name="Drula E."/>
            <person name="Lipzen A."/>
            <person name="Balint B."/>
            <person name="Henrissat B."/>
            <person name="Andreopoulos B."/>
            <person name="Martin F.M."/>
            <person name="Harder C.B."/>
            <person name="Rigling D."/>
            <person name="Ford K.L."/>
            <person name="Foster G.D."/>
            <person name="Pangilinan J."/>
            <person name="Papanicolaou A."/>
            <person name="Barry K."/>
            <person name="LaButti K."/>
            <person name="Viragh M."/>
            <person name="Koriabine M."/>
            <person name="Yan M."/>
            <person name="Riley R."/>
            <person name="Champramary S."/>
            <person name="Plett K.L."/>
            <person name="Tsai I.J."/>
            <person name="Slot J."/>
            <person name="Sipos G."/>
            <person name="Plett J."/>
            <person name="Nagy L.G."/>
            <person name="Grigoriev I.V."/>
        </authorList>
    </citation>
    <scope>NUCLEOTIDE SEQUENCE</scope>
    <source>
        <strain evidence="3">ICMP 16352</strain>
    </source>
</reference>
<protein>
    <submittedName>
        <fullName evidence="3">Alpha/Beta hydrolase protein</fullName>
    </submittedName>
</protein>
<dbReference type="SUPFAM" id="SSF53474">
    <property type="entry name" value="alpha/beta-Hydrolases"/>
    <property type="match status" value="1"/>
</dbReference>
<dbReference type="GO" id="GO:0016787">
    <property type="term" value="F:hydrolase activity"/>
    <property type="evidence" value="ECO:0007669"/>
    <property type="project" value="UniProtKB-KW"/>
</dbReference>
<feature type="domain" description="Alpha/beta hydrolase fold-3" evidence="2">
    <location>
        <begin position="118"/>
        <end position="339"/>
    </location>
</feature>
<gene>
    <name evidence="3" type="ORF">IW261DRAFT_1556577</name>
</gene>
<keyword evidence="4" id="KW-1185">Reference proteome</keyword>
<organism evidence="3 4">
    <name type="scientific">Armillaria novae-zelandiae</name>
    <dbReference type="NCBI Taxonomy" id="153914"/>
    <lineage>
        <taxon>Eukaryota</taxon>
        <taxon>Fungi</taxon>
        <taxon>Dikarya</taxon>
        <taxon>Basidiomycota</taxon>
        <taxon>Agaricomycotina</taxon>
        <taxon>Agaricomycetes</taxon>
        <taxon>Agaricomycetidae</taxon>
        <taxon>Agaricales</taxon>
        <taxon>Marasmiineae</taxon>
        <taxon>Physalacriaceae</taxon>
        <taxon>Armillaria</taxon>
    </lineage>
</organism>
<dbReference type="InterPro" id="IPR050300">
    <property type="entry name" value="GDXG_lipolytic_enzyme"/>
</dbReference>
<evidence type="ECO:0000256" key="1">
    <source>
        <dbReference type="ARBA" id="ARBA00022801"/>
    </source>
</evidence>
<dbReference type="InterPro" id="IPR013094">
    <property type="entry name" value="AB_hydrolase_3"/>
</dbReference>
<dbReference type="PANTHER" id="PTHR48081">
    <property type="entry name" value="AB HYDROLASE SUPERFAMILY PROTEIN C4A8.06C"/>
    <property type="match status" value="1"/>
</dbReference>
<evidence type="ECO:0000313" key="4">
    <source>
        <dbReference type="Proteomes" id="UP001175227"/>
    </source>
</evidence>
<sequence length="368" mass="41684">MAKSKTPEEVHLNKYGHITCKDVFNIVATFLLLPLHVIRRILTVPYPNKSWMMVVTLVVARYLMDRLRYRELQYLSGRAVNVYARWVFLRGLSSTIDRLPETGAHLLWVGPKRLDKVLLYIPGGGYVLPPFDSFFSFWRYVQLELAVRGVQAGVAVLSYSLIPHARFPGQLHESQSAIEYLIQSGVKPENVELVGDSAGCNLILQIFSHILHPLPTLKPFKSMRFRGVCLISPWVSPSGEIGADTFRRNSKADVISSDDLLLWAEPSLRDLPNFALPFIEPAKAPKAWFSGVDKLVDRILITSGSAECMHEAHDYFHERHLKDYHSNVQYVVQKDGVHDEVLHEFALYNRPVGGLAPLIVNWIATGFL</sequence>
<name>A0AA39PWG5_9AGAR</name>
<evidence type="ECO:0000313" key="3">
    <source>
        <dbReference type="EMBL" id="KAK0491424.1"/>
    </source>
</evidence>